<feature type="compositionally biased region" description="Basic and acidic residues" evidence="1">
    <location>
        <begin position="604"/>
        <end position="617"/>
    </location>
</feature>
<dbReference type="InterPro" id="IPR003609">
    <property type="entry name" value="Pan_app"/>
</dbReference>
<keyword evidence="2" id="KW-0472">Membrane</keyword>
<dbReference type="PROSITE" id="PS50948">
    <property type="entry name" value="PAN"/>
    <property type="match status" value="1"/>
</dbReference>
<evidence type="ECO:0000256" key="2">
    <source>
        <dbReference type="SAM" id="Phobius"/>
    </source>
</evidence>
<gene>
    <name evidence="5" type="ORF">TCHU04912_LOCUS10531</name>
</gene>
<dbReference type="Pfam" id="PF00024">
    <property type="entry name" value="PAN_1"/>
    <property type="match status" value="1"/>
</dbReference>
<keyword evidence="3" id="KW-0732">Signal</keyword>
<feature type="region of interest" description="Disordered" evidence="1">
    <location>
        <begin position="542"/>
        <end position="617"/>
    </location>
</feature>
<dbReference type="CDD" id="cd01099">
    <property type="entry name" value="PAN_AP_HGF"/>
    <property type="match status" value="1"/>
</dbReference>
<name>A0A7S1X4T1_9CHLO</name>
<keyword evidence="2" id="KW-1133">Transmembrane helix</keyword>
<dbReference type="Pfam" id="PF14295">
    <property type="entry name" value="PAN_4"/>
    <property type="match status" value="2"/>
</dbReference>
<evidence type="ECO:0000313" key="5">
    <source>
        <dbReference type="EMBL" id="CAD9208294.1"/>
    </source>
</evidence>
<sequence length="617" mass="64863">MPATRRPRRGGRRSRCESLLLAVVATCCCRMPFSDAQATSSTSPSSVAEVLNDAHLPWSSTRGMRCTTVDTPLFPGDTPEVVAVERDLGAGFGLGECKARCAGERCSAVTHVAGAGNCYTYEGICVEESAEPNVVVYSRPVITNQWQLALNSYCEGSATQHDVRTEQECKALCLAEPSCAAASIYPNSIAEDLHSCYTVHSECDLAVSLYGGAVHFNPAYLPTTTGDDDHQSFEVEPSWGASVGWECTASSPRNITLVDGSGGDVLSQLPGTVLNTTSGASREECQDECAQEPTCTAFTYNTDTLECTVADGACNEVVSPGGDDVTTYYKPWGEMTSGESTCEDDDWVGPEELTFSECKALCAASDGCTAIAMPLCYLLMKNCTVGGSDAAQLPGDTEFVVTLPGAGMKDNDTGEDVGSAGETDDGTTDADELDNDRGTGVESTIGPLSTLVWVAVGFGILMMLALCVAFAFFLTDRRRAGYRSESQKGDTIETRELNLGDEEAGVPAQPVQIDSPPSFKPASPVGALAGGDKKMVALEGVDEHDSPASSPRAGSTGAESQRADETSRLTGDAADSADAASSKPPSVSDDDSGMDDLDDLLPSEGDKEERLSMPRRS</sequence>
<evidence type="ECO:0000259" key="4">
    <source>
        <dbReference type="PROSITE" id="PS50948"/>
    </source>
</evidence>
<keyword evidence="2" id="KW-0812">Transmembrane</keyword>
<dbReference type="Gene3D" id="3.50.4.10">
    <property type="entry name" value="Hepatocyte Growth Factor"/>
    <property type="match status" value="1"/>
</dbReference>
<feature type="transmembrane region" description="Helical" evidence="2">
    <location>
        <begin position="451"/>
        <end position="474"/>
    </location>
</feature>
<dbReference type="EMBL" id="HBGG01020299">
    <property type="protein sequence ID" value="CAD9208294.1"/>
    <property type="molecule type" value="Transcribed_RNA"/>
</dbReference>
<dbReference type="AlphaFoldDB" id="A0A7S1X4T1"/>
<feature type="region of interest" description="Disordered" evidence="1">
    <location>
        <begin position="404"/>
        <end position="441"/>
    </location>
</feature>
<feature type="compositionally biased region" description="Low complexity" evidence="1">
    <location>
        <begin position="572"/>
        <end position="587"/>
    </location>
</feature>
<reference evidence="5" key="1">
    <citation type="submission" date="2021-01" db="EMBL/GenBank/DDBJ databases">
        <authorList>
            <person name="Corre E."/>
            <person name="Pelletier E."/>
            <person name="Niang G."/>
            <person name="Scheremetjew M."/>
            <person name="Finn R."/>
            <person name="Kale V."/>
            <person name="Holt S."/>
            <person name="Cochrane G."/>
            <person name="Meng A."/>
            <person name="Brown T."/>
            <person name="Cohen L."/>
        </authorList>
    </citation>
    <scope>NUCLEOTIDE SEQUENCE</scope>
    <source>
        <strain evidence="5">PLY429</strain>
    </source>
</reference>
<protein>
    <recommendedName>
        <fullName evidence="4">Apple domain-containing protein</fullName>
    </recommendedName>
</protein>
<feature type="signal peptide" evidence="3">
    <location>
        <begin position="1"/>
        <end position="36"/>
    </location>
</feature>
<feature type="domain" description="Apple" evidence="4">
    <location>
        <begin position="247"/>
        <end position="333"/>
    </location>
</feature>
<proteinExistence type="predicted"/>
<evidence type="ECO:0000256" key="1">
    <source>
        <dbReference type="SAM" id="MobiDB-lite"/>
    </source>
</evidence>
<feature type="compositionally biased region" description="Polar residues" evidence="1">
    <location>
        <begin position="547"/>
        <end position="559"/>
    </location>
</feature>
<feature type="region of interest" description="Disordered" evidence="1">
    <location>
        <begin position="507"/>
        <end position="528"/>
    </location>
</feature>
<feature type="compositionally biased region" description="Basic and acidic residues" evidence="1">
    <location>
        <begin position="485"/>
        <end position="498"/>
    </location>
</feature>
<feature type="chain" id="PRO_5031228488" description="Apple domain-containing protein" evidence="3">
    <location>
        <begin position="37"/>
        <end position="617"/>
    </location>
</feature>
<feature type="compositionally biased region" description="Acidic residues" evidence="1">
    <location>
        <begin position="422"/>
        <end position="434"/>
    </location>
</feature>
<accession>A0A7S1X4T1</accession>
<organism evidence="5">
    <name type="scientific">Tetraselmis chuii</name>
    <dbReference type="NCBI Taxonomy" id="63592"/>
    <lineage>
        <taxon>Eukaryota</taxon>
        <taxon>Viridiplantae</taxon>
        <taxon>Chlorophyta</taxon>
        <taxon>core chlorophytes</taxon>
        <taxon>Chlorodendrophyceae</taxon>
        <taxon>Chlorodendrales</taxon>
        <taxon>Chlorodendraceae</taxon>
        <taxon>Tetraselmis</taxon>
    </lineage>
</organism>
<feature type="compositionally biased region" description="Acidic residues" evidence="1">
    <location>
        <begin position="588"/>
        <end position="601"/>
    </location>
</feature>
<dbReference type="SUPFAM" id="SSF57414">
    <property type="entry name" value="Hairpin loop containing domain-like"/>
    <property type="match status" value="1"/>
</dbReference>
<feature type="region of interest" description="Disordered" evidence="1">
    <location>
        <begin position="483"/>
        <end position="502"/>
    </location>
</feature>
<evidence type="ECO:0000256" key="3">
    <source>
        <dbReference type="SAM" id="SignalP"/>
    </source>
</evidence>